<reference evidence="2" key="2">
    <citation type="submission" date="2021-02" db="EMBL/GenBank/DDBJ databases">
        <title>Aspergillus puulaauensis MK2 genome sequence.</title>
        <authorList>
            <person name="Futagami T."/>
            <person name="Mori K."/>
            <person name="Kadooka C."/>
            <person name="Tanaka T."/>
        </authorList>
    </citation>
    <scope>NUCLEOTIDE SEQUENCE</scope>
    <source>
        <strain evidence="2">MK2</strain>
    </source>
</reference>
<evidence type="ECO:0000313" key="3">
    <source>
        <dbReference type="Proteomes" id="UP000654913"/>
    </source>
</evidence>
<dbReference type="AlphaFoldDB" id="A0A7R7XKG9"/>
<name>A0A7R7XKG9_9EURO</name>
<feature type="region of interest" description="Disordered" evidence="1">
    <location>
        <begin position="256"/>
        <end position="277"/>
    </location>
</feature>
<dbReference type="Proteomes" id="UP000654913">
    <property type="component" value="Chromosome 3"/>
</dbReference>
<dbReference type="GeneID" id="64972912"/>
<reference evidence="2" key="1">
    <citation type="submission" date="2021-01" db="EMBL/GenBank/DDBJ databases">
        <authorList>
            <consortium name="Aspergillus puulaauensis MK2 genome sequencing consortium"/>
            <person name="Kazuki M."/>
            <person name="Futagami T."/>
        </authorList>
    </citation>
    <scope>NUCLEOTIDE SEQUENCE</scope>
    <source>
        <strain evidence="2">MK2</strain>
    </source>
</reference>
<feature type="compositionally biased region" description="Polar residues" evidence="1">
    <location>
        <begin position="539"/>
        <end position="561"/>
    </location>
</feature>
<feature type="compositionally biased region" description="Low complexity" evidence="1">
    <location>
        <begin position="649"/>
        <end position="662"/>
    </location>
</feature>
<proteinExistence type="predicted"/>
<feature type="compositionally biased region" description="Polar residues" evidence="1">
    <location>
        <begin position="448"/>
        <end position="479"/>
    </location>
</feature>
<gene>
    <name evidence="2" type="ORF">APUU_31132S</name>
</gene>
<feature type="compositionally biased region" description="Basic and acidic residues" evidence="1">
    <location>
        <begin position="585"/>
        <end position="595"/>
    </location>
</feature>
<evidence type="ECO:0000256" key="1">
    <source>
        <dbReference type="SAM" id="MobiDB-lite"/>
    </source>
</evidence>
<feature type="compositionally biased region" description="Acidic residues" evidence="1">
    <location>
        <begin position="321"/>
        <end position="344"/>
    </location>
</feature>
<feature type="compositionally biased region" description="Polar residues" evidence="1">
    <location>
        <begin position="1"/>
        <end position="11"/>
    </location>
</feature>
<protein>
    <submittedName>
        <fullName evidence="2">Uncharacterized protein</fullName>
    </submittedName>
</protein>
<feature type="compositionally biased region" description="Acidic residues" evidence="1">
    <location>
        <begin position="105"/>
        <end position="117"/>
    </location>
</feature>
<organism evidence="2 3">
    <name type="scientific">Aspergillus puulaauensis</name>
    <dbReference type="NCBI Taxonomy" id="1220207"/>
    <lineage>
        <taxon>Eukaryota</taxon>
        <taxon>Fungi</taxon>
        <taxon>Dikarya</taxon>
        <taxon>Ascomycota</taxon>
        <taxon>Pezizomycotina</taxon>
        <taxon>Eurotiomycetes</taxon>
        <taxon>Eurotiomycetidae</taxon>
        <taxon>Eurotiales</taxon>
        <taxon>Aspergillaceae</taxon>
        <taxon>Aspergillus</taxon>
    </lineage>
</organism>
<dbReference type="KEGG" id="apuu:APUU_31132S"/>
<feature type="region of interest" description="Disordered" evidence="1">
    <location>
        <begin position="101"/>
        <end position="122"/>
    </location>
</feature>
<feature type="region of interest" description="Disordered" evidence="1">
    <location>
        <begin position="1"/>
        <end position="75"/>
    </location>
</feature>
<keyword evidence="3" id="KW-1185">Reference proteome</keyword>
<sequence length="853" mass="89902">MPPTFRSSRSGRQFGDGANRTRTGQIDHDVFEGLPIRRWTRQVQTVSQEPKTEGTESEAPGHGGKQTIPEHPMPRDSHLLSPMSRALLRAARSGCIYIRPASKDLDDEEKEATDPEEQQSQQNLERNFAMRKWATVPKHLEAPEVEFLAKRRPGLPSLYGATAGTVDGANGSVPMRKTRFRKVDPATGNVSIYAAWVPEGHKIEGEITEDTQVTTEDNQATVTPEAPAPGTVIEGVGVVNAQGVVVAEAGSAAVLTPARRRPPPPKRKAKGLKGRRKKVMFAPGEGADAALVHGAGAGVGDNAANYERETGPSRLSVDQTTQDDEDDEGEEGEESDDGEGDESGVEAKTPETPGPQPSTEPEPEQASAPMPVKVETPTESQAPHPPKPESESEPQPGVEAPSAAHPALSENAPAGSPRPTNPTSSDQHTETTAAAAKTEDIEMADSMPTDNALRSSTPASETRSETQQQTRPDTAQPVSTGKAPSPSQGAKQSPAPEPATAETTGEQAEEPMDVTMAGSDESGPEPPRDQPVSMDMSAETPQPSMADQAQEQDSAPRQSGGNEFDLLDNLEASLENVPNETPVGEQKETAPEQKPGDAASQQAAPEPELTVPAQPPVDAPAERKPAETNKLAPKEPTAPPTEQLTPPDAEQTTTAGTAETSTVQQKQPSTEHRQSEDVPEAPAHPEHLPSNDPAVETETAQPITEELEQSPQEPVPERTPSENHSLPEATAEPSAAQDRPQESISGPATEAQVDVQATSEQEQQTVPAQPPAAPLAETVAEPAAEPTPETAPEHAPEQPQNPAQDPPQEPAQPQAEPATVSSAEPSVEQQLEAPAGVVGEQEGASGSAPSPTQ</sequence>
<feature type="region of interest" description="Disordered" evidence="1">
    <location>
        <begin position="301"/>
        <end position="853"/>
    </location>
</feature>
<dbReference type="EMBL" id="AP024445">
    <property type="protein sequence ID" value="BCS22907.1"/>
    <property type="molecule type" value="Genomic_DNA"/>
</dbReference>
<dbReference type="RefSeq" id="XP_041555101.1">
    <property type="nucleotide sequence ID" value="XM_041702302.1"/>
</dbReference>
<evidence type="ECO:0000313" key="2">
    <source>
        <dbReference type="EMBL" id="BCS22907.1"/>
    </source>
</evidence>
<feature type="compositionally biased region" description="Low complexity" evidence="1">
    <location>
        <begin position="774"/>
        <end position="790"/>
    </location>
</feature>
<dbReference type="OrthoDB" id="275715at2759"/>
<feature type="compositionally biased region" description="Basic residues" evidence="1">
    <location>
        <begin position="258"/>
        <end position="277"/>
    </location>
</feature>
<accession>A0A7R7XKG9</accession>
<feature type="compositionally biased region" description="Polar residues" evidence="1">
    <location>
        <begin position="819"/>
        <end position="829"/>
    </location>
</feature>